<dbReference type="OrthoDB" id="445326at2759"/>
<name>A0A1Y1I1M0_KLENI</name>
<dbReference type="GO" id="GO:0034457">
    <property type="term" value="C:Mpp10 complex"/>
    <property type="evidence" value="ECO:0000318"/>
    <property type="project" value="GO_Central"/>
</dbReference>
<evidence type="ECO:0000256" key="8">
    <source>
        <dbReference type="SAM" id="MobiDB-lite"/>
    </source>
</evidence>
<comment type="function">
    <text evidence="7">Involved in nucleolar processing of pre-18S ribosomal RNA.</text>
</comment>
<keyword evidence="3 7" id="KW-0698">rRNA processing</keyword>
<feature type="compositionally biased region" description="Acidic residues" evidence="8">
    <location>
        <begin position="225"/>
        <end position="241"/>
    </location>
</feature>
<feature type="compositionally biased region" description="Acidic residues" evidence="8">
    <location>
        <begin position="162"/>
        <end position="177"/>
    </location>
</feature>
<dbReference type="OMA" id="HFAEDFG"/>
<evidence type="ECO:0000256" key="3">
    <source>
        <dbReference type="ARBA" id="ARBA00022552"/>
    </source>
</evidence>
<feature type="compositionally biased region" description="Basic and acidic residues" evidence="8">
    <location>
        <begin position="634"/>
        <end position="643"/>
    </location>
</feature>
<gene>
    <name evidence="9" type="ORF">KFL_001180360</name>
</gene>
<evidence type="ECO:0000256" key="2">
    <source>
        <dbReference type="ARBA" id="ARBA00022517"/>
    </source>
</evidence>
<dbReference type="Pfam" id="PF04006">
    <property type="entry name" value="Mpp10"/>
    <property type="match status" value="1"/>
</dbReference>
<dbReference type="STRING" id="105231.A0A1Y1I1M0"/>
<keyword evidence="10" id="KW-1185">Reference proteome</keyword>
<keyword evidence="2 7" id="KW-0690">Ribosome biogenesis</keyword>
<dbReference type="Proteomes" id="UP000054558">
    <property type="component" value="Unassembled WGS sequence"/>
</dbReference>
<evidence type="ECO:0000313" key="10">
    <source>
        <dbReference type="Proteomes" id="UP000054558"/>
    </source>
</evidence>
<feature type="compositionally biased region" description="Basic and acidic residues" evidence="8">
    <location>
        <begin position="408"/>
        <end position="418"/>
    </location>
</feature>
<feature type="compositionally biased region" description="Basic and acidic residues" evidence="8">
    <location>
        <begin position="208"/>
        <end position="224"/>
    </location>
</feature>
<evidence type="ECO:0000256" key="7">
    <source>
        <dbReference type="PIRNR" id="PIRNR017300"/>
    </source>
</evidence>
<evidence type="ECO:0000256" key="5">
    <source>
        <dbReference type="ARBA" id="ARBA00023274"/>
    </source>
</evidence>
<feature type="compositionally biased region" description="Basic and acidic residues" evidence="8">
    <location>
        <begin position="532"/>
        <end position="541"/>
    </location>
</feature>
<feature type="compositionally biased region" description="Acidic residues" evidence="8">
    <location>
        <begin position="270"/>
        <end position="305"/>
    </location>
</feature>
<dbReference type="InterPro" id="IPR012173">
    <property type="entry name" value="Mpp10"/>
</dbReference>
<organism evidence="9 10">
    <name type="scientific">Klebsormidium nitens</name>
    <name type="common">Green alga</name>
    <name type="synonym">Ulothrix nitens</name>
    <dbReference type="NCBI Taxonomy" id="105231"/>
    <lineage>
        <taxon>Eukaryota</taxon>
        <taxon>Viridiplantae</taxon>
        <taxon>Streptophyta</taxon>
        <taxon>Klebsormidiophyceae</taxon>
        <taxon>Klebsormidiales</taxon>
        <taxon>Klebsormidiaceae</taxon>
        <taxon>Klebsormidium</taxon>
    </lineage>
</organism>
<accession>A0A1Y1I1M0</accession>
<keyword evidence="5 7" id="KW-0687">Ribonucleoprotein</keyword>
<feature type="compositionally biased region" description="Low complexity" evidence="8">
    <location>
        <begin position="579"/>
        <end position="590"/>
    </location>
</feature>
<feature type="region of interest" description="Disordered" evidence="8">
    <location>
        <begin position="532"/>
        <end position="650"/>
    </location>
</feature>
<sequence length="650" mass="70123">MGVPVMAPGAPGGKALMTTAVAALGQETLEPTAFLAPSADLASTVRSAAKDLFDFTAAYLTSAKDGLLNGKVALPELHSEGFDAEQIWLQLEMQSQPVLAKLKKRIRKVVRRAEGEGTEALLSVPDEKLGDEVAEGNGLDEEEELGTGSESGGEGGPRFDSDDFDEEDFEDDEEGEGLDDRRESGGKAGVSGKKGQQPVEDEFLSLGDMEKFLQDAEERGQRDDGQEDEEEDAEGDEGSEEEGIKYEEFYGKRDGGRRKESKRRDKREEDDWGGEAFSDDEELDDGMDDEGPGLEEDEEGDEELEVGGAEGLSAHERRLARTRERIAQLEKANVEEKSWTMVGEATAGKRPLNSALEVDLDFEHAQRPAPVITEEVTASLEDIIKKRIIEGQFDDVVRKAAPATGAPRRREELDDSKSQKGLAEIYEEEYVKATAGPDAIAAATGDDVVKREAAMLFKSLCLKLDALSHFTFAPKPVIEDASVRADVPALAMEEVAPLAVSDANLLAPEEVFAGGDGRAGVRGKAAGAVKAEGELTQEERRSKRAKCKRKRKAEMSEVEKAKRTKLAAKAGGASNSEIAAAFAAKTATKPGKTKAKNKDDGQAKPAFTKSAQVFARIQEAQEEAAANKGQKRGKALDADDQKGKKQSFKL</sequence>
<dbReference type="EMBL" id="DF237067">
    <property type="protein sequence ID" value="GAQ82657.1"/>
    <property type="molecule type" value="Genomic_DNA"/>
</dbReference>
<evidence type="ECO:0000256" key="1">
    <source>
        <dbReference type="ARBA" id="ARBA00004604"/>
    </source>
</evidence>
<feature type="region of interest" description="Disordered" evidence="8">
    <location>
        <begin position="400"/>
        <end position="419"/>
    </location>
</feature>
<proteinExistence type="inferred from homology"/>
<dbReference type="GO" id="GO:0032040">
    <property type="term" value="C:small-subunit processome"/>
    <property type="evidence" value="ECO:0000318"/>
    <property type="project" value="GO_Central"/>
</dbReference>
<keyword evidence="4 7" id="KW-0539">Nucleus</keyword>
<feature type="compositionally biased region" description="Basic residues" evidence="8">
    <location>
        <begin position="542"/>
        <end position="552"/>
    </location>
</feature>
<evidence type="ECO:0000313" key="9">
    <source>
        <dbReference type="EMBL" id="GAQ82657.1"/>
    </source>
</evidence>
<dbReference type="GO" id="GO:0006364">
    <property type="term" value="P:rRNA processing"/>
    <property type="evidence" value="ECO:0007669"/>
    <property type="project" value="UniProtKB-KW"/>
</dbReference>
<dbReference type="GO" id="GO:0005732">
    <property type="term" value="C:sno(s)RNA-containing ribonucleoprotein complex"/>
    <property type="evidence" value="ECO:0007669"/>
    <property type="project" value="UniProtKB-UniRule"/>
</dbReference>
<feature type="compositionally biased region" description="Basic and acidic residues" evidence="8">
    <location>
        <begin position="242"/>
        <end position="269"/>
    </location>
</feature>
<protein>
    <recommendedName>
        <fullName evidence="7">U3 small nucleolar ribonucleoprotein protein MPP10</fullName>
    </recommendedName>
</protein>
<dbReference type="PIRSF" id="PIRSF017300">
    <property type="entry name" value="snoRNP_Mpp10"/>
    <property type="match status" value="1"/>
</dbReference>
<dbReference type="PANTHER" id="PTHR17039">
    <property type="entry name" value="U3 SMALL NUCLEOLAR RIBONUCLEOPROTEIN PROTEIN MPP10"/>
    <property type="match status" value="1"/>
</dbReference>
<evidence type="ECO:0000256" key="4">
    <source>
        <dbReference type="ARBA" id="ARBA00023242"/>
    </source>
</evidence>
<dbReference type="PANTHER" id="PTHR17039:SF0">
    <property type="entry name" value="U3 SMALL NUCLEOLAR RIBONUCLEOPROTEIN PROTEIN MPP10"/>
    <property type="match status" value="1"/>
</dbReference>
<evidence type="ECO:0000256" key="6">
    <source>
        <dbReference type="ARBA" id="ARBA00029455"/>
    </source>
</evidence>
<dbReference type="AlphaFoldDB" id="A0A1Y1I1M0"/>
<feature type="region of interest" description="Disordered" evidence="8">
    <location>
        <begin position="137"/>
        <end position="317"/>
    </location>
</feature>
<comment type="similarity">
    <text evidence="6 7">Belongs to the MPP10 family.</text>
</comment>
<reference evidence="9 10" key="1">
    <citation type="journal article" date="2014" name="Nat. Commun.">
        <title>Klebsormidium flaccidum genome reveals primary factors for plant terrestrial adaptation.</title>
        <authorList>
            <person name="Hori K."/>
            <person name="Maruyama F."/>
            <person name="Fujisawa T."/>
            <person name="Togashi T."/>
            <person name="Yamamoto N."/>
            <person name="Seo M."/>
            <person name="Sato S."/>
            <person name="Yamada T."/>
            <person name="Mori H."/>
            <person name="Tajima N."/>
            <person name="Moriyama T."/>
            <person name="Ikeuchi M."/>
            <person name="Watanabe M."/>
            <person name="Wada H."/>
            <person name="Kobayashi K."/>
            <person name="Saito M."/>
            <person name="Masuda T."/>
            <person name="Sasaki-Sekimoto Y."/>
            <person name="Mashiguchi K."/>
            <person name="Awai K."/>
            <person name="Shimojima M."/>
            <person name="Masuda S."/>
            <person name="Iwai M."/>
            <person name="Nobusawa T."/>
            <person name="Narise T."/>
            <person name="Kondo S."/>
            <person name="Saito H."/>
            <person name="Sato R."/>
            <person name="Murakawa M."/>
            <person name="Ihara Y."/>
            <person name="Oshima-Yamada Y."/>
            <person name="Ohtaka K."/>
            <person name="Satoh M."/>
            <person name="Sonobe K."/>
            <person name="Ishii M."/>
            <person name="Ohtani R."/>
            <person name="Kanamori-Sato M."/>
            <person name="Honoki R."/>
            <person name="Miyazaki D."/>
            <person name="Mochizuki H."/>
            <person name="Umetsu J."/>
            <person name="Higashi K."/>
            <person name="Shibata D."/>
            <person name="Kamiya Y."/>
            <person name="Sato N."/>
            <person name="Nakamura Y."/>
            <person name="Tabata S."/>
            <person name="Ida S."/>
            <person name="Kurokawa K."/>
            <person name="Ohta H."/>
        </authorList>
    </citation>
    <scope>NUCLEOTIDE SEQUENCE [LARGE SCALE GENOMIC DNA]</scope>
    <source>
        <strain evidence="9 10">NIES-2285</strain>
    </source>
</reference>
<comment type="subcellular location">
    <subcellularLocation>
        <location evidence="1 7">Nucleus</location>
        <location evidence="1 7">Nucleolus</location>
    </subcellularLocation>
</comment>